<dbReference type="GO" id="GO:0006353">
    <property type="term" value="P:DNA-templated transcription termination"/>
    <property type="evidence" value="ECO:0007669"/>
    <property type="project" value="UniProtKB-UniRule"/>
</dbReference>
<evidence type="ECO:0000256" key="4">
    <source>
        <dbReference type="ARBA" id="ARBA00022679"/>
    </source>
</evidence>
<dbReference type="SUPFAM" id="SSF53271">
    <property type="entry name" value="PRTase-like"/>
    <property type="match status" value="1"/>
</dbReference>
<comment type="similarity">
    <text evidence="1 10">Belongs to the purine/pyrimidine phosphoribosyltransferase family. PyrR subfamily.</text>
</comment>
<keyword evidence="3 10" id="KW-0328">Glycosyltransferase</keyword>
<dbReference type="InterPro" id="IPR023050">
    <property type="entry name" value="PyrR"/>
</dbReference>
<keyword evidence="6 10" id="KW-0804">Transcription</keyword>
<comment type="caution">
    <text evidence="12">The sequence shown here is derived from an EMBL/GenBank/DDBJ whole genome shotgun (WGS) entry which is preliminary data.</text>
</comment>
<keyword evidence="4 10" id="KW-0808">Transferase</keyword>
<evidence type="ECO:0000313" key="13">
    <source>
        <dbReference type="Proteomes" id="UP000547209"/>
    </source>
</evidence>
<comment type="subunit">
    <text evidence="9 10">Homodimer and homohexamer; in equilibrium.</text>
</comment>
<organism evidence="12 13">
    <name type="scientific">Cohnella nanjingensis</name>
    <dbReference type="NCBI Taxonomy" id="1387779"/>
    <lineage>
        <taxon>Bacteria</taxon>
        <taxon>Bacillati</taxon>
        <taxon>Bacillota</taxon>
        <taxon>Bacilli</taxon>
        <taxon>Bacillales</taxon>
        <taxon>Paenibacillaceae</taxon>
        <taxon>Cohnella</taxon>
    </lineage>
</organism>
<reference evidence="12 13" key="1">
    <citation type="submission" date="2020-08" db="EMBL/GenBank/DDBJ databases">
        <title>Cohnella phylogeny.</title>
        <authorList>
            <person name="Dunlap C."/>
        </authorList>
    </citation>
    <scope>NUCLEOTIDE SEQUENCE [LARGE SCALE GENOMIC DNA]</scope>
    <source>
        <strain evidence="12 13">DSM 28246</strain>
    </source>
</reference>
<gene>
    <name evidence="10 12" type="primary">pyrR</name>
    <name evidence="12" type="ORF">H7C19_21205</name>
</gene>
<dbReference type="CDD" id="cd06223">
    <property type="entry name" value="PRTases_typeI"/>
    <property type="match status" value="1"/>
</dbReference>
<dbReference type="Proteomes" id="UP000547209">
    <property type="component" value="Unassembled WGS sequence"/>
</dbReference>
<dbReference type="FunFam" id="3.40.50.2020:FF:000020">
    <property type="entry name" value="Bifunctional protein PyrR"/>
    <property type="match status" value="1"/>
</dbReference>
<proteinExistence type="inferred from homology"/>
<evidence type="ECO:0000256" key="2">
    <source>
        <dbReference type="ARBA" id="ARBA00022472"/>
    </source>
</evidence>
<dbReference type="PANTHER" id="PTHR11608">
    <property type="entry name" value="BIFUNCTIONAL PROTEIN PYRR"/>
    <property type="match status" value="1"/>
</dbReference>
<dbReference type="NCBIfam" id="NF003549">
    <property type="entry name" value="PRK05205.1-5"/>
    <property type="match status" value="1"/>
</dbReference>
<accession>A0A7X0VGT8</accession>
<dbReference type="RefSeq" id="WP_185671050.1">
    <property type="nucleotide sequence ID" value="NZ_JACJVP010000035.1"/>
</dbReference>
<keyword evidence="10" id="KW-0694">RNA-binding</keyword>
<sequence>MQESGNIIMDESAIRRALTRIAHEIVEKNKGIEGCAIVGIRTRGIYLARRIAERIREIEGNPIGVGELDITRYRDDRPVNELPLDGIVCRNGDTSFDVRDKRIILFDDVLYTGRTIRAAMDALMDCGRPQSIQLAVLVDRGHRELPIRPDYVGKNVPTSRHEQIEVSLREIDETDCVTILHPREAEVEV</sequence>
<dbReference type="GO" id="GO:0003723">
    <property type="term" value="F:RNA binding"/>
    <property type="evidence" value="ECO:0007669"/>
    <property type="project" value="UniProtKB-UniRule"/>
</dbReference>
<dbReference type="InterPro" id="IPR029057">
    <property type="entry name" value="PRTase-like"/>
</dbReference>
<dbReference type="GO" id="GO:0004845">
    <property type="term" value="F:uracil phosphoribosyltransferase activity"/>
    <property type="evidence" value="ECO:0007669"/>
    <property type="project" value="UniProtKB-UniRule"/>
</dbReference>
<keyword evidence="5 10" id="KW-0805">Transcription regulation</keyword>
<comment type="catalytic activity">
    <reaction evidence="10">
        <text>UMP + diphosphate = 5-phospho-alpha-D-ribose 1-diphosphate + uracil</text>
        <dbReference type="Rhea" id="RHEA:13017"/>
        <dbReference type="ChEBI" id="CHEBI:17568"/>
        <dbReference type="ChEBI" id="CHEBI:33019"/>
        <dbReference type="ChEBI" id="CHEBI:57865"/>
        <dbReference type="ChEBI" id="CHEBI:58017"/>
        <dbReference type="EC" id="2.4.2.9"/>
    </reaction>
</comment>
<dbReference type="EMBL" id="JACJVP010000035">
    <property type="protein sequence ID" value="MBB6673196.1"/>
    <property type="molecule type" value="Genomic_DNA"/>
</dbReference>
<evidence type="ECO:0000256" key="6">
    <source>
        <dbReference type="ARBA" id="ARBA00023163"/>
    </source>
</evidence>
<dbReference type="PANTHER" id="PTHR11608:SF0">
    <property type="entry name" value="BIFUNCTIONAL PROTEIN PYRR"/>
    <property type="match status" value="1"/>
</dbReference>
<evidence type="ECO:0000259" key="11">
    <source>
        <dbReference type="Pfam" id="PF00156"/>
    </source>
</evidence>
<evidence type="ECO:0000256" key="10">
    <source>
        <dbReference type="HAMAP-Rule" id="MF_01219"/>
    </source>
</evidence>
<keyword evidence="2 10" id="KW-0806">Transcription termination</keyword>
<evidence type="ECO:0000256" key="5">
    <source>
        <dbReference type="ARBA" id="ARBA00023015"/>
    </source>
</evidence>
<evidence type="ECO:0000256" key="7">
    <source>
        <dbReference type="ARBA" id="ARBA00053556"/>
    </source>
</evidence>
<dbReference type="NCBIfam" id="NF003548">
    <property type="entry name" value="PRK05205.1-4"/>
    <property type="match status" value="1"/>
</dbReference>
<evidence type="ECO:0000256" key="8">
    <source>
        <dbReference type="ARBA" id="ARBA00056018"/>
    </source>
</evidence>
<dbReference type="Gene3D" id="3.40.50.2020">
    <property type="match status" value="1"/>
</dbReference>
<dbReference type="AlphaFoldDB" id="A0A7X0VGT8"/>
<dbReference type="Pfam" id="PF00156">
    <property type="entry name" value="Pribosyltran"/>
    <property type="match status" value="1"/>
</dbReference>
<dbReference type="HAMAP" id="MF_01219">
    <property type="entry name" value="PyrR"/>
    <property type="match status" value="1"/>
</dbReference>
<dbReference type="InterPro" id="IPR000836">
    <property type="entry name" value="PRTase_dom"/>
</dbReference>
<evidence type="ECO:0000256" key="1">
    <source>
        <dbReference type="ARBA" id="ARBA00005565"/>
    </source>
</evidence>
<dbReference type="EC" id="2.4.2.9" evidence="10"/>
<protein>
    <recommendedName>
        <fullName evidence="10">Bifunctional protein PyrR</fullName>
    </recommendedName>
    <domain>
        <recommendedName>
            <fullName evidence="10">Pyrimidine operon regulatory protein</fullName>
        </recommendedName>
    </domain>
    <domain>
        <recommendedName>
            <fullName evidence="10">Uracil phosphoribosyltransferase</fullName>
            <shortName evidence="10">UPRTase</shortName>
            <ecNumber evidence="10">2.4.2.9</ecNumber>
        </recommendedName>
    </domain>
</protein>
<feature type="short sequence motif" description="PRPP-binding" evidence="10">
    <location>
        <begin position="103"/>
        <end position="115"/>
    </location>
</feature>
<feature type="domain" description="Phosphoribosyltransferase" evidence="11">
    <location>
        <begin position="8"/>
        <end position="157"/>
    </location>
</feature>
<evidence type="ECO:0000313" key="12">
    <source>
        <dbReference type="EMBL" id="MBB6673196.1"/>
    </source>
</evidence>
<comment type="function">
    <text evidence="7 10">Regulates transcriptional attenuation of the pyrimidine nucleotide (pyr) operon by binding in a uridine-dependent manner to specific sites on pyr mRNA. This disrupts an antiterminator hairpin in the RNA and favors formation of a downstream transcription terminator, leading to a reduced expression of downstream genes.</text>
</comment>
<evidence type="ECO:0000256" key="9">
    <source>
        <dbReference type="ARBA" id="ARBA00063792"/>
    </source>
</evidence>
<evidence type="ECO:0000256" key="3">
    <source>
        <dbReference type="ARBA" id="ARBA00022676"/>
    </source>
</evidence>
<name>A0A7X0VGT8_9BACL</name>
<comment type="function">
    <text evidence="8 10">Also displays a weak uracil phosphoribosyltransferase activity which is not physiologically significant.</text>
</comment>
<keyword evidence="13" id="KW-1185">Reference proteome</keyword>
<dbReference type="InterPro" id="IPR050137">
    <property type="entry name" value="PyrR_bifunctional"/>
</dbReference>